<reference evidence="2" key="1">
    <citation type="submission" date="2021-03" db="EMBL/GenBank/DDBJ databases">
        <authorList>
            <consortium name="Genoscope - CEA"/>
            <person name="William W."/>
        </authorList>
    </citation>
    <scope>NUCLEOTIDE SEQUENCE</scope>
    <source>
        <strain evidence="2">Doubled-haploid Pahang</strain>
    </source>
</reference>
<dbReference type="EMBL" id="HG996468">
    <property type="protein sequence ID" value="CAG1849416.1"/>
    <property type="molecule type" value="Genomic_DNA"/>
</dbReference>
<evidence type="ECO:0000256" key="1">
    <source>
        <dbReference type="SAM" id="MobiDB-lite"/>
    </source>
</evidence>
<dbReference type="AlphaFoldDB" id="A0A8D7FBL9"/>
<accession>A0A8D7FBL9</accession>
<organism evidence="2">
    <name type="scientific">Musa acuminata subsp. malaccensis</name>
    <name type="common">Wild banana</name>
    <name type="synonym">Musa malaccensis</name>
    <dbReference type="NCBI Taxonomy" id="214687"/>
    <lineage>
        <taxon>Eukaryota</taxon>
        <taxon>Viridiplantae</taxon>
        <taxon>Streptophyta</taxon>
        <taxon>Embryophyta</taxon>
        <taxon>Tracheophyta</taxon>
        <taxon>Spermatophyta</taxon>
        <taxon>Magnoliopsida</taxon>
        <taxon>Liliopsida</taxon>
        <taxon>Zingiberales</taxon>
        <taxon>Musaceae</taxon>
        <taxon>Musa</taxon>
    </lineage>
</organism>
<feature type="compositionally biased region" description="Basic and acidic residues" evidence="1">
    <location>
        <begin position="14"/>
        <end position="34"/>
    </location>
</feature>
<gene>
    <name evidence="2" type="ORF">GSMUA_210020.1</name>
</gene>
<protein>
    <submittedName>
        <fullName evidence="2">(wild Malaysian banana) hypothetical protein</fullName>
    </submittedName>
</protein>
<feature type="region of interest" description="Disordered" evidence="1">
    <location>
        <begin position="1"/>
        <end position="40"/>
    </location>
</feature>
<evidence type="ECO:0000313" key="2">
    <source>
        <dbReference type="EMBL" id="CAG1849416.1"/>
    </source>
</evidence>
<name>A0A8D7FBL9_MUSAM</name>
<sequence>MGKNSFLSASGLDHLTDNRNCLNRDHCASDESRRSHAGNGETSYLDIAVDPEEEAFLQSLGWDKNAGRKL</sequence>
<proteinExistence type="predicted"/>